<dbReference type="EMBL" id="WNBW01000013">
    <property type="protein sequence ID" value="MTU04878.1"/>
    <property type="molecule type" value="Genomic_DNA"/>
</dbReference>
<sequence length="140" mass="15496">MSGNMNLGITSSSVLTTYPQTMTCIVDGTNIIQVDFYGNRQKVGVTQSAYDELEKISNEYYNKLVELKVITPPKTSEEIQQEQTQLMADMLKEMQNMKREIEVLKNDQSTSCSTNAETKPAGHEPPCGSMGDGDECSEQG</sequence>
<evidence type="ECO:0000313" key="5">
    <source>
        <dbReference type="Proteomes" id="UP000484547"/>
    </source>
</evidence>
<evidence type="ECO:0000313" key="4">
    <source>
        <dbReference type="Proteomes" id="UP000443070"/>
    </source>
</evidence>
<evidence type="ECO:0000256" key="1">
    <source>
        <dbReference type="SAM" id="MobiDB-lite"/>
    </source>
</evidence>
<accession>A0A7X2XH84</accession>
<feature type="region of interest" description="Disordered" evidence="1">
    <location>
        <begin position="103"/>
        <end position="140"/>
    </location>
</feature>
<dbReference type="AlphaFoldDB" id="A0A7X2XH84"/>
<dbReference type="Proteomes" id="UP000484547">
    <property type="component" value="Unassembled WGS sequence"/>
</dbReference>
<organism evidence="2 5">
    <name type="scientific">Phascolarctobacterium faecium</name>
    <dbReference type="NCBI Taxonomy" id="33025"/>
    <lineage>
        <taxon>Bacteria</taxon>
        <taxon>Bacillati</taxon>
        <taxon>Bacillota</taxon>
        <taxon>Negativicutes</taxon>
        <taxon>Acidaminococcales</taxon>
        <taxon>Acidaminococcaceae</taxon>
        <taxon>Phascolarctobacterium</taxon>
    </lineage>
</organism>
<reference evidence="4 5" key="1">
    <citation type="journal article" date="2019" name="Nat. Med.">
        <title>A library of human gut bacterial isolates paired with longitudinal multiomics data enables mechanistic microbiome research.</title>
        <authorList>
            <person name="Poyet M."/>
            <person name="Groussin M."/>
            <person name="Gibbons S.M."/>
            <person name="Avila-Pacheco J."/>
            <person name="Jiang X."/>
            <person name="Kearney S.M."/>
            <person name="Perrotta A.R."/>
            <person name="Berdy B."/>
            <person name="Zhao S."/>
            <person name="Lieberman T.D."/>
            <person name="Swanson P.K."/>
            <person name="Smith M."/>
            <person name="Roesemann S."/>
            <person name="Alexander J.E."/>
            <person name="Rich S.A."/>
            <person name="Livny J."/>
            <person name="Vlamakis H."/>
            <person name="Clish C."/>
            <person name="Bullock K."/>
            <person name="Deik A."/>
            <person name="Scott J."/>
            <person name="Pierce K.A."/>
            <person name="Xavier R.J."/>
            <person name="Alm E.J."/>
        </authorList>
    </citation>
    <scope>NUCLEOTIDE SEQUENCE [LARGE SCALE GENOMIC DNA]</scope>
    <source>
        <strain evidence="2 5">BIOML-A13</strain>
        <strain evidence="3 4">BIOML-A3</strain>
    </source>
</reference>
<evidence type="ECO:0000313" key="3">
    <source>
        <dbReference type="EMBL" id="MTU04878.1"/>
    </source>
</evidence>
<gene>
    <name evidence="2" type="ORF">GMD11_10505</name>
    <name evidence="3" type="ORF">GMD18_10810</name>
</gene>
<feature type="compositionally biased region" description="Polar residues" evidence="1">
    <location>
        <begin position="106"/>
        <end position="117"/>
    </location>
</feature>
<keyword evidence="4" id="KW-1185">Reference proteome</keyword>
<proteinExistence type="predicted"/>
<dbReference type="EMBL" id="WNBM01000010">
    <property type="protein sequence ID" value="MTT76689.1"/>
    <property type="molecule type" value="Genomic_DNA"/>
</dbReference>
<comment type="caution">
    <text evidence="2">The sequence shown here is derived from an EMBL/GenBank/DDBJ whole genome shotgun (WGS) entry which is preliminary data.</text>
</comment>
<name>A0A7X2XH84_9FIRM</name>
<protein>
    <submittedName>
        <fullName evidence="2">Uncharacterized protein</fullName>
    </submittedName>
</protein>
<evidence type="ECO:0000313" key="2">
    <source>
        <dbReference type="EMBL" id="MTT76689.1"/>
    </source>
</evidence>
<dbReference type="Proteomes" id="UP000443070">
    <property type="component" value="Unassembled WGS sequence"/>
</dbReference>
<dbReference type="RefSeq" id="WP_149877413.1">
    <property type="nucleotide sequence ID" value="NZ_WNBG01000013.1"/>
</dbReference>